<dbReference type="SMART" id="SM00028">
    <property type="entry name" value="TPR"/>
    <property type="match status" value="3"/>
</dbReference>
<accession>A0ABR2WTN1</accession>
<dbReference type="InterPro" id="IPR011990">
    <property type="entry name" value="TPR-like_helical_dom_sf"/>
</dbReference>
<keyword evidence="4" id="KW-1185">Reference proteome</keyword>
<reference evidence="3 4" key="1">
    <citation type="submission" date="2023-04" db="EMBL/GenBank/DDBJ databases">
        <title>Genome of Basidiobolus ranarum AG-B5.</title>
        <authorList>
            <person name="Stajich J.E."/>
            <person name="Carter-House D."/>
            <person name="Gryganskyi A."/>
        </authorList>
    </citation>
    <scope>NUCLEOTIDE SEQUENCE [LARGE SCALE GENOMIC DNA]</scope>
    <source>
        <strain evidence="3 4">AG-B5</strain>
    </source>
</reference>
<evidence type="ECO:0000256" key="2">
    <source>
        <dbReference type="SAM" id="MobiDB-lite"/>
    </source>
</evidence>
<evidence type="ECO:0000313" key="4">
    <source>
        <dbReference type="Proteomes" id="UP001479436"/>
    </source>
</evidence>
<dbReference type="Proteomes" id="UP001479436">
    <property type="component" value="Unassembled WGS sequence"/>
</dbReference>
<dbReference type="EMBL" id="JASJQH010000357">
    <property type="protein sequence ID" value="KAK9764851.1"/>
    <property type="molecule type" value="Genomic_DNA"/>
</dbReference>
<gene>
    <name evidence="3" type="ORF">K7432_007320</name>
</gene>
<proteinExistence type="predicted"/>
<dbReference type="SUPFAM" id="SSF48452">
    <property type="entry name" value="TPR-like"/>
    <property type="match status" value="1"/>
</dbReference>
<sequence length="271" mass="31138">MSPKISEISDSEDEFHESLEYIEETNQIKRDNIETTEEKVTLEENDAEKSKQVVEEEAVQEVSNENKEISNNETSEVKIIPPTPLTETEIEERVKESESYKATGNQLFATGEYENAIEKYNQALGICPEERPTLRALFYGNIAASYMKLERWDDAVHACDSALELDSTYIKALVRRAQANEKIGKYLALSSALEDYKKLNDLAPNYRRECEQALRRLPPRIEEQQEIEKAEMLDKVKDLGNRFLGMFGLSTDNFQMQKDPASGNYSMQFKH</sequence>
<dbReference type="Pfam" id="PF13414">
    <property type="entry name" value="TPR_11"/>
    <property type="match status" value="1"/>
</dbReference>
<feature type="repeat" description="TPR" evidence="1">
    <location>
        <begin position="97"/>
        <end position="130"/>
    </location>
</feature>
<organism evidence="3 4">
    <name type="scientific">Basidiobolus ranarum</name>
    <dbReference type="NCBI Taxonomy" id="34480"/>
    <lineage>
        <taxon>Eukaryota</taxon>
        <taxon>Fungi</taxon>
        <taxon>Fungi incertae sedis</taxon>
        <taxon>Zoopagomycota</taxon>
        <taxon>Entomophthoromycotina</taxon>
        <taxon>Basidiobolomycetes</taxon>
        <taxon>Basidiobolales</taxon>
        <taxon>Basidiobolaceae</taxon>
        <taxon>Basidiobolus</taxon>
    </lineage>
</organism>
<comment type="caution">
    <text evidence="3">The sequence shown here is derived from an EMBL/GenBank/DDBJ whole genome shotgun (WGS) entry which is preliminary data.</text>
</comment>
<name>A0ABR2WTN1_9FUNG</name>
<keyword evidence="1" id="KW-0802">TPR repeat</keyword>
<dbReference type="PANTHER" id="PTHR46014:SF1">
    <property type="entry name" value="TETRATRICOPEPTIDE REPEAT PROTEIN 1"/>
    <property type="match status" value="1"/>
</dbReference>
<protein>
    <recommendedName>
        <fullName evidence="5">Tetratricopeptide repeat protein 1</fullName>
    </recommendedName>
</protein>
<dbReference type="InterPro" id="IPR052769">
    <property type="entry name" value="TPR_domain_protein"/>
</dbReference>
<dbReference type="PROSITE" id="PS50005">
    <property type="entry name" value="TPR"/>
    <property type="match status" value="1"/>
</dbReference>
<evidence type="ECO:0000313" key="3">
    <source>
        <dbReference type="EMBL" id="KAK9764851.1"/>
    </source>
</evidence>
<feature type="compositionally biased region" description="Basic and acidic residues" evidence="2">
    <location>
        <begin position="26"/>
        <end position="54"/>
    </location>
</feature>
<feature type="region of interest" description="Disordered" evidence="2">
    <location>
        <begin position="22"/>
        <end position="71"/>
    </location>
</feature>
<dbReference type="PANTHER" id="PTHR46014">
    <property type="entry name" value="TETRATRICOPEPTIDE REPEAT PROTEIN 1"/>
    <property type="match status" value="1"/>
</dbReference>
<dbReference type="Gene3D" id="1.25.40.10">
    <property type="entry name" value="Tetratricopeptide repeat domain"/>
    <property type="match status" value="1"/>
</dbReference>
<evidence type="ECO:0000256" key="1">
    <source>
        <dbReference type="PROSITE-ProRule" id="PRU00339"/>
    </source>
</evidence>
<evidence type="ECO:0008006" key="5">
    <source>
        <dbReference type="Google" id="ProtNLM"/>
    </source>
</evidence>
<dbReference type="InterPro" id="IPR019734">
    <property type="entry name" value="TPR_rpt"/>
</dbReference>